<comment type="caution">
    <text evidence="2">The sequence shown here is derived from an EMBL/GenBank/DDBJ whole genome shotgun (WGS) entry which is preliminary data.</text>
</comment>
<sequence length="286" mass="31915">MSILRLHWDNNLAFAADYAAQVLGDAGDGHVCFKTALVGTGPLSRRIPGTEAWPYREAAVWRLGLQEEPQERPVITVLKKKGGMTILGYEKNWKHIAWMRPGRRSVENTEDVVSALQARYGYYAAVHLLECCDGDRMTVPDQVKLMSATSVLISPGGGIASVLNFLRPSATAVPLTAFNTQTNRSVSLDYVFYPQMETPRIVEFPVSLKEYEKTSDRPGCELPTDNWRYAMDGALIHCNLRFGPEGTQRLMQHVDAALLHWAERNGRYEVLQPLQKLAAAQAARPT</sequence>
<dbReference type="GO" id="GO:0016757">
    <property type="term" value="F:glycosyltransferase activity"/>
    <property type="evidence" value="ECO:0007669"/>
    <property type="project" value="InterPro"/>
</dbReference>
<name>A0A2P6V7N6_9CHLO</name>
<reference evidence="2 3" key="1">
    <citation type="journal article" date="2018" name="Plant J.">
        <title>Genome sequences of Chlorella sorokiniana UTEX 1602 and Micractinium conductrix SAG 241.80: implications to maltose excretion by a green alga.</title>
        <authorList>
            <person name="Arriola M.B."/>
            <person name="Velmurugan N."/>
            <person name="Zhang Y."/>
            <person name="Plunkett M.H."/>
            <person name="Hondzo H."/>
            <person name="Barney B.M."/>
        </authorList>
    </citation>
    <scope>NUCLEOTIDE SEQUENCE [LARGE SCALE GENOMIC DNA]</scope>
    <source>
        <strain evidence="2 3">SAG 241.80</strain>
    </source>
</reference>
<evidence type="ECO:0000259" key="1">
    <source>
        <dbReference type="Pfam" id="PF04577"/>
    </source>
</evidence>
<protein>
    <submittedName>
        <fullName evidence="2">Isoforms B C isoform X1</fullName>
    </submittedName>
</protein>
<dbReference type="Proteomes" id="UP000239649">
    <property type="component" value="Unassembled WGS sequence"/>
</dbReference>
<evidence type="ECO:0000313" key="2">
    <source>
        <dbReference type="EMBL" id="PSC70088.1"/>
    </source>
</evidence>
<keyword evidence="3" id="KW-1185">Reference proteome</keyword>
<dbReference type="InterPro" id="IPR049625">
    <property type="entry name" value="Glyco_transf_61_cat"/>
</dbReference>
<dbReference type="OrthoDB" id="529273at2759"/>
<feature type="domain" description="Glycosyltransferase 61 catalytic" evidence="1">
    <location>
        <begin position="96"/>
        <end position="171"/>
    </location>
</feature>
<accession>A0A2P6V7N6</accession>
<evidence type="ECO:0000313" key="3">
    <source>
        <dbReference type="Proteomes" id="UP000239649"/>
    </source>
</evidence>
<dbReference type="AlphaFoldDB" id="A0A2P6V7N6"/>
<gene>
    <name evidence="2" type="ORF">C2E20_6526</name>
</gene>
<proteinExistence type="predicted"/>
<organism evidence="2 3">
    <name type="scientific">Micractinium conductrix</name>
    <dbReference type="NCBI Taxonomy" id="554055"/>
    <lineage>
        <taxon>Eukaryota</taxon>
        <taxon>Viridiplantae</taxon>
        <taxon>Chlorophyta</taxon>
        <taxon>core chlorophytes</taxon>
        <taxon>Trebouxiophyceae</taxon>
        <taxon>Chlorellales</taxon>
        <taxon>Chlorellaceae</taxon>
        <taxon>Chlorella clade</taxon>
        <taxon>Micractinium</taxon>
    </lineage>
</organism>
<dbReference type="Pfam" id="PF04577">
    <property type="entry name" value="Glyco_transf_61"/>
    <property type="match status" value="1"/>
</dbReference>
<dbReference type="EMBL" id="LHPF02000022">
    <property type="protein sequence ID" value="PSC70088.1"/>
    <property type="molecule type" value="Genomic_DNA"/>
</dbReference>